<evidence type="ECO:0000313" key="3">
    <source>
        <dbReference type="EMBL" id="QQT51471.1"/>
    </source>
</evidence>
<protein>
    <submittedName>
        <fullName evidence="3">4'-phosphopantetheinyl transferase superfamily protein</fullName>
    </submittedName>
</protein>
<dbReference type="SUPFAM" id="SSF56214">
    <property type="entry name" value="4'-phosphopantetheinyl transferase"/>
    <property type="match status" value="1"/>
</dbReference>
<sequence>MGIVETLQFPNEHIILNENERNSSAVLLGSRKREFEISRSLARLLIKEHFFESKEELIDYEIKNSVFGQPIIIGRNIRSLGLSISHKPKLIGVVIFDRVHPVSIDIEPISIISQSIYRKFLTVSEEDIMNEKHLSPIVFWTAKEALSKIIGCGITIPMDFLEIDKITSNGELIGTYKHFKQYSFMCLEFRQHIISIVYPKFSHLNISEI</sequence>
<accession>A0ABX7CLA4</accession>
<keyword evidence="4" id="KW-1185">Reference proteome</keyword>
<feature type="domain" description="4'-phosphopantetheinyl transferase" evidence="2">
    <location>
        <begin position="102"/>
        <end position="184"/>
    </location>
</feature>
<evidence type="ECO:0000313" key="4">
    <source>
        <dbReference type="Proteomes" id="UP000595498"/>
    </source>
</evidence>
<dbReference type="Pfam" id="PF01648">
    <property type="entry name" value="ACPS"/>
    <property type="match status" value="1"/>
</dbReference>
<evidence type="ECO:0000259" key="2">
    <source>
        <dbReference type="Pfam" id="PF01648"/>
    </source>
</evidence>
<organism evidence="3 4">
    <name type="scientific">Sphingobacterium multivorum</name>
    <dbReference type="NCBI Taxonomy" id="28454"/>
    <lineage>
        <taxon>Bacteria</taxon>
        <taxon>Pseudomonadati</taxon>
        <taxon>Bacteroidota</taxon>
        <taxon>Sphingobacteriia</taxon>
        <taxon>Sphingobacteriales</taxon>
        <taxon>Sphingobacteriaceae</taxon>
        <taxon>Sphingobacterium</taxon>
    </lineage>
</organism>
<dbReference type="InterPro" id="IPR008278">
    <property type="entry name" value="4-PPantetheinyl_Trfase_dom"/>
</dbReference>
<dbReference type="InterPro" id="IPR037143">
    <property type="entry name" value="4-PPantetheinyl_Trfase_dom_sf"/>
</dbReference>
<gene>
    <name evidence="3" type="ORF">I6I98_14305</name>
</gene>
<dbReference type="GO" id="GO:0016740">
    <property type="term" value="F:transferase activity"/>
    <property type="evidence" value="ECO:0007669"/>
    <property type="project" value="UniProtKB-KW"/>
</dbReference>
<dbReference type="Proteomes" id="UP000595498">
    <property type="component" value="Chromosome"/>
</dbReference>
<evidence type="ECO:0000256" key="1">
    <source>
        <dbReference type="ARBA" id="ARBA00022679"/>
    </source>
</evidence>
<proteinExistence type="predicted"/>
<dbReference type="Gene3D" id="3.90.470.20">
    <property type="entry name" value="4'-phosphopantetheinyl transferase domain"/>
    <property type="match status" value="1"/>
</dbReference>
<name>A0ABX7CLA4_SPHMU</name>
<keyword evidence="1 3" id="KW-0808">Transferase</keyword>
<reference evidence="3 4" key="1">
    <citation type="submission" date="2021-01" db="EMBL/GenBank/DDBJ databases">
        <title>FDA dAtabase for Regulatory Grade micrObial Sequences (FDA-ARGOS): Supporting development and validation of Infectious Disease Dx tests.</title>
        <authorList>
            <person name="Sproer C."/>
            <person name="Gronow S."/>
            <person name="Severitt S."/>
            <person name="Schroder I."/>
            <person name="Tallon L."/>
            <person name="Sadzewicz L."/>
            <person name="Zhao X."/>
            <person name="Boylan J."/>
            <person name="Ott S."/>
            <person name="Bowen H."/>
            <person name="Vavikolanu K."/>
            <person name="Mehta A."/>
            <person name="Aluvathingal J."/>
            <person name="Nadendla S."/>
            <person name="Lowell S."/>
            <person name="Myers T."/>
            <person name="Yan Y."/>
            <person name="Sichtig H."/>
        </authorList>
    </citation>
    <scope>NUCLEOTIDE SEQUENCE [LARGE SCALE GENOMIC DNA]</scope>
    <source>
        <strain evidence="3 4">FDAARGOS_1141</strain>
    </source>
</reference>
<dbReference type="EMBL" id="CP068224">
    <property type="protein sequence ID" value="QQT51471.1"/>
    <property type="molecule type" value="Genomic_DNA"/>
</dbReference>